<sequence>MKFKSITSLLFAIASLGIALPVLATPAVLVGQETGSRVNVRVIPSTRSDSPHYGLVGDRVEVIRQTEGRDGFTWYYVEFSSGARGWIRSDFVRFLAN</sequence>
<reference evidence="3" key="1">
    <citation type="submission" date="2020-02" db="EMBL/GenBank/DDBJ databases">
        <authorList>
            <person name="Meier V. D."/>
        </authorList>
    </citation>
    <scope>NUCLEOTIDE SEQUENCE</scope>
    <source>
        <strain evidence="3">AVDCRST_MAG92</strain>
    </source>
</reference>
<feature type="domain" description="SH3b" evidence="2">
    <location>
        <begin position="36"/>
        <end position="92"/>
    </location>
</feature>
<accession>A0A6J4H278</accession>
<evidence type="ECO:0000259" key="2">
    <source>
        <dbReference type="Pfam" id="PF08239"/>
    </source>
</evidence>
<dbReference type="InterPro" id="IPR003646">
    <property type="entry name" value="SH3-like_bac-type"/>
</dbReference>
<dbReference type="AlphaFoldDB" id="A0A6J4H278"/>
<dbReference type="EMBL" id="CADCTM010000023">
    <property type="protein sequence ID" value="CAA9212370.1"/>
    <property type="molecule type" value="Genomic_DNA"/>
</dbReference>
<proteinExistence type="predicted"/>
<feature type="signal peptide" evidence="1">
    <location>
        <begin position="1"/>
        <end position="24"/>
    </location>
</feature>
<keyword evidence="1" id="KW-0732">Signal</keyword>
<organism evidence="3">
    <name type="scientific">uncultured Coleofasciculus sp</name>
    <dbReference type="NCBI Taxonomy" id="1267456"/>
    <lineage>
        <taxon>Bacteria</taxon>
        <taxon>Bacillati</taxon>
        <taxon>Cyanobacteriota</taxon>
        <taxon>Cyanophyceae</taxon>
        <taxon>Coleofasciculales</taxon>
        <taxon>Coleofasciculaceae</taxon>
        <taxon>Coleofasciculus</taxon>
        <taxon>environmental samples</taxon>
    </lineage>
</organism>
<dbReference type="Pfam" id="PF08239">
    <property type="entry name" value="SH3_3"/>
    <property type="match status" value="1"/>
</dbReference>
<evidence type="ECO:0000313" key="3">
    <source>
        <dbReference type="EMBL" id="CAA9212370.1"/>
    </source>
</evidence>
<protein>
    <recommendedName>
        <fullName evidence="2">SH3b domain-containing protein</fullName>
    </recommendedName>
</protein>
<feature type="chain" id="PRO_5026992746" description="SH3b domain-containing protein" evidence="1">
    <location>
        <begin position="25"/>
        <end position="97"/>
    </location>
</feature>
<evidence type="ECO:0000256" key="1">
    <source>
        <dbReference type="SAM" id="SignalP"/>
    </source>
</evidence>
<dbReference type="Gene3D" id="2.30.30.40">
    <property type="entry name" value="SH3 Domains"/>
    <property type="match status" value="1"/>
</dbReference>
<gene>
    <name evidence="3" type="ORF">AVDCRST_MAG92-158</name>
</gene>
<name>A0A6J4H278_9CYAN</name>